<dbReference type="EC" id="2.7.1.67" evidence="4"/>
<dbReference type="GO" id="GO:0004430">
    <property type="term" value="F:1-phosphatidylinositol 4-kinase activity"/>
    <property type="evidence" value="ECO:0007669"/>
    <property type="project" value="UniProtKB-EC"/>
</dbReference>
<evidence type="ECO:0000259" key="12">
    <source>
        <dbReference type="PROSITE" id="PS50290"/>
    </source>
</evidence>
<evidence type="ECO:0000256" key="7">
    <source>
        <dbReference type="ARBA" id="ARBA00022741"/>
    </source>
</evidence>
<dbReference type="GO" id="GO:0007032">
    <property type="term" value="P:endosome organization"/>
    <property type="evidence" value="ECO:0007669"/>
    <property type="project" value="TreeGrafter"/>
</dbReference>
<keyword evidence="5" id="KW-1003">Cell membrane</keyword>
<evidence type="ECO:0000256" key="1">
    <source>
        <dbReference type="ARBA" id="ARBA00004236"/>
    </source>
</evidence>
<evidence type="ECO:0000256" key="2">
    <source>
        <dbReference type="ARBA" id="ARBA00008738"/>
    </source>
</evidence>
<dbReference type="GO" id="GO:0008017">
    <property type="term" value="F:microtubule binding"/>
    <property type="evidence" value="ECO:0007669"/>
    <property type="project" value="InterPro"/>
</dbReference>
<dbReference type="GO" id="GO:0005524">
    <property type="term" value="F:ATP binding"/>
    <property type="evidence" value="ECO:0007669"/>
    <property type="project" value="UniProtKB-KW"/>
</dbReference>
<comment type="similarity">
    <text evidence="2">Belongs to the FAM154 family.</text>
</comment>
<dbReference type="Pfam" id="PF00454">
    <property type="entry name" value="PI3_PI4_kinase"/>
    <property type="match status" value="1"/>
</dbReference>
<evidence type="ECO:0000256" key="9">
    <source>
        <dbReference type="ARBA" id="ARBA00022840"/>
    </source>
</evidence>
<accession>A0A8W7PRE5</accession>
<feature type="domain" description="PI3K/PI4K catalytic" evidence="12">
    <location>
        <begin position="240"/>
        <end position="599"/>
    </location>
</feature>
<keyword evidence="6" id="KW-0808">Transferase</keyword>
<dbReference type="InterPro" id="IPR000403">
    <property type="entry name" value="PI3/4_kinase_cat_dom"/>
</dbReference>
<dbReference type="GO" id="GO:0005886">
    <property type="term" value="C:plasma membrane"/>
    <property type="evidence" value="ECO:0007669"/>
    <property type="project" value="UniProtKB-SubCell"/>
</dbReference>
<reference evidence="13" key="1">
    <citation type="submission" date="2022-08" db="UniProtKB">
        <authorList>
            <consortium name="EnsemblMetazoa"/>
        </authorList>
    </citation>
    <scope>IDENTIFICATION</scope>
</reference>
<dbReference type="InterPro" id="IPR033336">
    <property type="entry name" value="SAXO1/2"/>
</dbReference>
<keyword evidence="9" id="KW-0067">ATP-binding</keyword>
<name>A0A8W7PRE5_ANOCL</name>
<dbReference type="InterPro" id="IPR039756">
    <property type="entry name" value="Lsb6/PI4K2"/>
</dbReference>
<dbReference type="GO" id="GO:0005765">
    <property type="term" value="C:lysosomal membrane"/>
    <property type="evidence" value="ECO:0007669"/>
    <property type="project" value="TreeGrafter"/>
</dbReference>
<dbReference type="GO" id="GO:0005802">
    <property type="term" value="C:trans-Golgi network"/>
    <property type="evidence" value="ECO:0007669"/>
    <property type="project" value="TreeGrafter"/>
</dbReference>
<sequence>MTSEGTLVDLDFGDTSTTNPASAIVTSNGHTAAAAETQPPTTTHTLPGTVNHLAFVSGATGGHPQKQLPPPASQPPSAGHGERGVNDAIISDLLLPISTSSSAADKQSVNNHHHHHHHYDHQGSSRLPASSAATVAATIAVVDTGDGTPLVLPDVSFEGITLDSGIDRESQPLLGSRDHEITYNQFPGSGTGLHDGSTRVECINGEFLINDEDYYPYNDIPDDPHFSDLVYSAEIAIDAGIYPERIYQGSSGSYFVKNPAKKVIAVFKPKDEEPYGRLNPKWTKWMHKLCCPCCFGRACLIPNQGYLSEAGASLVDQKLNLNIVPKTRVVRLVSETFNYPRIDRQKARIKKTIKERIPAARFNRMSLPPKTGSFQLFVDGYKDADYWLRRFEQEPLPTRLGQKFQLQFERLVVLDYIIRNTDRGNDNWLIKYDQPSILPTSPTAATTPNGVNGIAAANGNGYIPRSSSRLEMMEHTDWNLVQLPEIRIAAIDNGLAFPFKHPDSWRAYPYHWAWLPQAKQPFSQDIKDLVLPSLSDPHFCEELCNELYELFKQDKGFDRGLFERQMSVMRGQMLNLTQALKDGKSPVQLVQMPAVIVERSKVNPGSSRFFSFQQRFQNKSPFFSWSCLDPSYPCCAEPCAQPAIVVDDCTVPAAACCPAEMPQCCNCACGRPGCVPMKRVRYVQPPKRESCKPIVTYKAPEVEFGGDSTYKTSFSADPQLVVNARPLPIKPQGHLVPHSGSLEKTTVTALSYPGYNNVDRAQPIVPTGNQLIQPGPLQEVTTSRHDYVAKTTPKRYKIVPPGHMHVHSAPFEKQTMNKLSYSCPNMASFEPARSCKPLREYERPEIPMQSETTTKLSYGPICPPPKEDVPWARRACYQPPDVPMDNETTYKKSFMPGCANERAKMVLPYNNLSVPAGSGFESKTVYKESYHSATCGERPPAIRPVANLRVAEQRLDDDTVYKTSFATHCHAERPAAIRPRPAPLIGDGPMQEVTTQRHDFVCKGQAKRDPIVPQGSLKMPTGRVESATVNRLSYPANKENIVPTKSCKPILVYKRPEEPMESDTTQKLSYMPVCLPQKEHYPWAQRARYQPPNLPMDSDTVQKLSYAPPGQYIEEPCASGAVCCQSCSPAAVNCCANVDTACSGVSYPRAAIVK</sequence>
<dbReference type="AlphaFoldDB" id="A0A8W7PRE5"/>
<dbReference type="PANTHER" id="PTHR12865:SF1">
    <property type="entry name" value="PHOSPHATIDYLINOSITOL 4-KINASE TYPE 2"/>
    <property type="match status" value="1"/>
</dbReference>
<dbReference type="Pfam" id="PF05217">
    <property type="entry name" value="SAXO1-2"/>
    <property type="match status" value="1"/>
</dbReference>
<proteinExistence type="inferred from homology"/>
<comment type="subcellular location">
    <subcellularLocation>
        <location evidence="1">Cell membrane</location>
    </subcellularLocation>
</comment>
<organism evidence="13">
    <name type="scientific">Anopheles coluzzii</name>
    <name type="common">African malaria mosquito</name>
    <dbReference type="NCBI Taxonomy" id="1518534"/>
    <lineage>
        <taxon>Eukaryota</taxon>
        <taxon>Metazoa</taxon>
        <taxon>Ecdysozoa</taxon>
        <taxon>Arthropoda</taxon>
        <taxon>Hexapoda</taxon>
        <taxon>Insecta</taxon>
        <taxon>Pterygota</taxon>
        <taxon>Neoptera</taxon>
        <taxon>Endopterygota</taxon>
        <taxon>Diptera</taxon>
        <taxon>Nematocera</taxon>
        <taxon>Culicoidea</taxon>
        <taxon>Culicidae</taxon>
        <taxon>Anophelinae</taxon>
        <taxon>Anopheles</taxon>
    </lineage>
</organism>
<protein>
    <recommendedName>
        <fullName evidence="4">1-phosphatidylinositol 4-kinase</fullName>
        <ecNumber evidence="4">2.7.1.67</ecNumber>
    </recommendedName>
</protein>
<feature type="region of interest" description="Disordered" evidence="11">
    <location>
        <begin position="29"/>
        <end position="48"/>
    </location>
</feature>
<evidence type="ECO:0000256" key="5">
    <source>
        <dbReference type="ARBA" id="ARBA00022475"/>
    </source>
</evidence>
<dbReference type="GO" id="GO:0007030">
    <property type="term" value="P:Golgi organization"/>
    <property type="evidence" value="ECO:0007669"/>
    <property type="project" value="TreeGrafter"/>
</dbReference>
<dbReference type="Proteomes" id="UP000075882">
    <property type="component" value="Unassembled WGS sequence"/>
</dbReference>
<evidence type="ECO:0000256" key="10">
    <source>
        <dbReference type="ARBA" id="ARBA00023136"/>
    </source>
</evidence>
<feature type="compositionally biased region" description="Low complexity" evidence="11">
    <location>
        <begin position="31"/>
        <end position="48"/>
    </location>
</feature>
<feature type="region of interest" description="Disordered" evidence="11">
    <location>
        <begin position="54"/>
        <end position="84"/>
    </location>
</feature>
<dbReference type="PROSITE" id="PS50290">
    <property type="entry name" value="PI3_4_KINASE_3"/>
    <property type="match status" value="1"/>
</dbReference>
<comment type="similarity">
    <text evidence="3">Belongs to the PI3/PI4-kinase family. Type II PI4K subfamily.</text>
</comment>
<dbReference type="GO" id="GO:0046854">
    <property type="term" value="P:phosphatidylinositol phosphate biosynthetic process"/>
    <property type="evidence" value="ECO:0007669"/>
    <property type="project" value="TreeGrafter"/>
</dbReference>
<dbReference type="VEuPathDB" id="VectorBase:ACON2_036746"/>
<feature type="region of interest" description="Disordered" evidence="11">
    <location>
        <begin position="1"/>
        <end position="23"/>
    </location>
</feature>
<dbReference type="EnsemblMetazoa" id="ACOM035558-RA">
    <property type="protein sequence ID" value="ACOM035558-PA.1"/>
    <property type="gene ID" value="ACOM035558"/>
</dbReference>
<keyword evidence="8" id="KW-0418">Kinase</keyword>
<feature type="compositionally biased region" description="Polar residues" evidence="11">
    <location>
        <begin position="14"/>
        <end position="23"/>
    </location>
</feature>
<feature type="region of interest" description="Disordered" evidence="11">
    <location>
        <begin position="101"/>
        <end position="130"/>
    </location>
</feature>
<keyword evidence="7" id="KW-0547">Nucleotide-binding</keyword>
<evidence type="ECO:0000256" key="6">
    <source>
        <dbReference type="ARBA" id="ARBA00022679"/>
    </source>
</evidence>
<evidence type="ECO:0000313" key="13">
    <source>
        <dbReference type="EnsemblMetazoa" id="ACOM035558-PA.1"/>
    </source>
</evidence>
<dbReference type="GO" id="GO:0005768">
    <property type="term" value="C:endosome"/>
    <property type="evidence" value="ECO:0007669"/>
    <property type="project" value="TreeGrafter"/>
</dbReference>
<dbReference type="PANTHER" id="PTHR12865">
    <property type="entry name" value="PHOSPHATIDYLINOSITOL 4-KINASE TYPE-II"/>
    <property type="match status" value="1"/>
</dbReference>
<feature type="compositionally biased region" description="Polar residues" evidence="11">
    <location>
        <begin position="101"/>
        <end position="110"/>
    </location>
</feature>
<keyword evidence="10" id="KW-0472">Membrane</keyword>
<evidence type="ECO:0000256" key="4">
    <source>
        <dbReference type="ARBA" id="ARBA00012169"/>
    </source>
</evidence>
<evidence type="ECO:0000256" key="3">
    <source>
        <dbReference type="ARBA" id="ARBA00008941"/>
    </source>
</evidence>
<evidence type="ECO:0000256" key="8">
    <source>
        <dbReference type="ARBA" id="ARBA00022777"/>
    </source>
</evidence>
<evidence type="ECO:0000256" key="11">
    <source>
        <dbReference type="SAM" id="MobiDB-lite"/>
    </source>
</evidence>